<keyword evidence="1" id="KW-0646">Protease inhibitor</keyword>
<accession>A0A0C2DAH5</accession>
<dbReference type="PANTHER" id="PTHR23259">
    <property type="entry name" value="RIDDLE"/>
    <property type="match status" value="1"/>
</dbReference>
<evidence type="ECO:0000313" key="6">
    <source>
        <dbReference type="Proteomes" id="UP000054047"/>
    </source>
</evidence>
<dbReference type="InterPro" id="IPR036084">
    <property type="entry name" value="Ser_inhib-like_sf"/>
</dbReference>
<dbReference type="SUPFAM" id="SSF57567">
    <property type="entry name" value="Serine protease inhibitors"/>
    <property type="match status" value="2"/>
</dbReference>
<organism evidence="5 6">
    <name type="scientific">Ancylostoma duodenale</name>
    <dbReference type="NCBI Taxonomy" id="51022"/>
    <lineage>
        <taxon>Eukaryota</taxon>
        <taxon>Metazoa</taxon>
        <taxon>Ecdysozoa</taxon>
        <taxon>Nematoda</taxon>
        <taxon>Chromadorea</taxon>
        <taxon>Rhabditida</taxon>
        <taxon>Rhabditina</taxon>
        <taxon>Rhabditomorpha</taxon>
        <taxon>Strongyloidea</taxon>
        <taxon>Ancylostomatidae</taxon>
        <taxon>Ancylostomatinae</taxon>
        <taxon>Ancylostoma</taxon>
    </lineage>
</organism>
<evidence type="ECO:0000313" key="5">
    <source>
        <dbReference type="EMBL" id="KIH59342.1"/>
    </source>
</evidence>
<evidence type="ECO:0000256" key="1">
    <source>
        <dbReference type="ARBA" id="ARBA00022690"/>
    </source>
</evidence>
<keyword evidence="6" id="KW-1185">Reference proteome</keyword>
<evidence type="ECO:0000259" key="4">
    <source>
        <dbReference type="Pfam" id="PF01826"/>
    </source>
</evidence>
<dbReference type="InterPro" id="IPR051368">
    <property type="entry name" value="SerProtInhib-TIL_Domain"/>
</dbReference>
<dbReference type="PANTHER" id="PTHR23259:SF70">
    <property type="entry name" value="ACCESSORY GLAND PROTEIN ACP62F-RELATED"/>
    <property type="match status" value="1"/>
</dbReference>
<dbReference type="OrthoDB" id="5861174at2759"/>
<evidence type="ECO:0000256" key="2">
    <source>
        <dbReference type="ARBA" id="ARBA00022900"/>
    </source>
</evidence>
<keyword evidence="3" id="KW-1015">Disulfide bond</keyword>
<dbReference type="Gene3D" id="2.10.25.10">
    <property type="entry name" value="Laminin"/>
    <property type="match status" value="2"/>
</dbReference>
<dbReference type="InterPro" id="IPR002919">
    <property type="entry name" value="TIL_dom"/>
</dbReference>
<dbReference type="Proteomes" id="UP000054047">
    <property type="component" value="Unassembled WGS sequence"/>
</dbReference>
<sequence length="171" mass="18322">MKKLEGSFAVDQLIISLCSSLYFNFLTLQGAQCGLNEERKACGATCEPTCAKPFPDTRKCPNICLPNVCQCRNGYIRDSSNNCIPRSACPPQRPNRPGGGIGGIGGAGGGGGAPMMCGPHERWMECSTCEPTCANMNPVCGFSCQPPKCQCVPGFFRNNRAECVTQAQCRR</sequence>
<dbReference type="AlphaFoldDB" id="A0A0C2DAH5"/>
<dbReference type="CDD" id="cd19941">
    <property type="entry name" value="TIL"/>
    <property type="match status" value="2"/>
</dbReference>
<proteinExistence type="predicted"/>
<evidence type="ECO:0000256" key="3">
    <source>
        <dbReference type="ARBA" id="ARBA00023157"/>
    </source>
</evidence>
<dbReference type="EMBL" id="KN732066">
    <property type="protein sequence ID" value="KIH59342.1"/>
    <property type="molecule type" value="Genomic_DNA"/>
</dbReference>
<gene>
    <name evidence="5" type="ORF">ANCDUO_10428</name>
</gene>
<dbReference type="GO" id="GO:0004867">
    <property type="term" value="F:serine-type endopeptidase inhibitor activity"/>
    <property type="evidence" value="ECO:0007669"/>
    <property type="project" value="UniProtKB-KW"/>
</dbReference>
<reference evidence="5 6" key="1">
    <citation type="submission" date="2013-12" db="EMBL/GenBank/DDBJ databases">
        <title>Draft genome of the parsitic nematode Ancylostoma duodenale.</title>
        <authorList>
            <person name="Mitreva M."/>
        </authorList>
    </citation>
    <scope>NUCLEOTIDE SEQUENCE [LARGE SCALE GENOMIC DNA]</scope>
    <source>
        <strain evidence="5 6">Zhejiang</strain>
    </source>
</reference>
<protein>
    <submittedName>
        <fullName evidence="5">Trypsin Inhibitor like cysteine rich domain protein</fullName>
    </submittedName>
</protein>
<feature type="domain" description="TIL" evidence="4">
    <location>
        <begin position="33"/>
        <end position="89"/>
    </location>
</feature>
<feature type="domain" description="TIL" evidence="4">
    <location>
        <begin position="117"/>
        <end position="169"/>
    </location>
</feature>
<dbReference type="Pfam" id="PF01826">
    <property type="entry name" value="TIL"/>
    <property type="match status" value="2"/>
</dbReference>
<keyword evidence="2" id="KW-0722">Serine protease inhibitor</keyword>
<name>A0A0C2DAH5_9BILA</name>